<dbReference type="InterPro" id="IPR039425">
    <property type="entry name" value="RNA_pol_sigma-70-like"/>
</dbReference>
<dbReference type="InterPro" id="IPR013324">
    <property type="entry name" value="RNA_pol_sigma_r3/r4-like"/>
</dbReference>
<evidence type="ECO:0000256" key="4">
    <source>
        <dbReference type="ARBA" id="ARBA00023125"/>
    </source>
</evidence>
<gene>
    <name evidence="7" type="ORF">AAFH96_34905</name>
</gene>
<feature type="domain" description="RNA polymerase sigma-70 region 2" evidence="6">
    <location>
        <begin position="23"/>
        <end position="89"/>
    </location>
</feature>
<dbReference type="InterPro" id="IPR036388">
    <property type="entry name" value="WH-like_DNA-bd_sf"/>
</dbReference>
<protein>
    <submittedName>
        <fullName evidence="7">Sigma-70 family RNA polymerase sigma factor</fullName>
    </submittedName>
</protein>
<keyword evidence="2" id="KW-0805">Transcription regulation</keyword>
<name>A0ABV5D1U2_9ACTN</name>
<keyword evidence="5" id="KW-0804">Transcription</keyword>
<evidence type="ECO:0000256" key="5">
    <source>
        <dbReference type="ARBA" id="ARBA00023163"/>
    </source>
</evidence>
<evidence type="ECO:0000313" key="8">
    <source>
        <dbReference type="Proteomes" id="UP001582793"/>
    </source>
</evidence>
<evidence type="ECO:0000256" key="2">
    <source>
        <dbReference type="ARBA" id="ARBA00023015"/>
    </source>
</evidence>
<dbReference type="PANTHER" id="PTHR43133:SF8">
    <property type="entry name" value="RNA POLYMERASE SIGMA FACTOR HI_1459-RELATED"/>
    <property type="match status" value="1"/>
</dbReference>
<sequence length="184" mass="20142">MDADPNTLVVAAAAGDRDAWISLVDRYAGLVWATARAFRLNDADAADVSQVTWLRAVEHLDDLRNPAALSSWLVTTTRREALNLLRQRRTGALPDADAPEVADDEQPPPWHDILVDERNRELWTAFRRLSARCQTLLRLLVIDPAGSYTKVAAALDVPVGSLGPTRARCLTTLRGHLAQSGVDG</sequence>
<dbReference type="Pfam" id="PF04542">
    <property type="entry name" value="Sigma70_r2"/>
    <property type="match status" value="1"/>
</dbReference>
<comment type="similarity">
    <text evidence="1">Belongs to the sigma-70 factor family. ECF subfamily.</text>
</comment>
<reference evidence="7 8" key="1">
    <citation type="submission" date="2024-04" db="EMBL/GenBank/DDBJ databases">
        <title>Polymorphospora sp. isolated from Baiyangdian Lake in Xiong'an New Area.</title>
        <authorList>
            <person name="Zhang X."/>
            <person name="Liu J."/>
        </authorList>
    </citation>
    <scope>NUCLEOTIDE SEQUENCE [LARGE SCALE GENOMIC DNA]</scope>
    <source>
        <strain evidence="7 8">2-325</strain>
    </source>
</reference>
<keyword evidence="4" id="KW-0238">DNA-binding</keyword>
<dbReference type="EMBL" id="JBCGDC010000214">
    <property type="protein sequence ID" value="MFB6398226.1"/>
    <property type="molecule type" value="Genomic_DNA"/>
</dbReference>
<proteinExistence type="inferred from homology"/>
<evidence type="ECO:0000256" key="3">
    <source>
        <dbReference type="ARBA" id="ARBA00023082"/>
    </source>
</evidence>
<keyword evidence="8" id="KW-1185">Reference proteome</keyword>
<dbReference type="SUPFAM" id="SSF88946">
    <property type="entry name" value="Sigma2 domain of RNA polymerase sigma factors"/>
    <property type="match status" value="1"/>
</dbReference>
<dbReference type="InterPro" id="IPR014284">
    <property type="entry name" value="RNA_pol_sigma-70_dom"/>
</dbReference>
<evidence type="ECO:0000259" key="6">
    <source>
        <dbReference type="Pfam" id="PF04542"/>
    </source>
</evidence>
<comment type="caution">
    <text evidence="7">The sequence shown here is derived from an EMBL/GenBank/DDBJ whole genome shotgun (WGS) entry which is preliminary data.</text>
</comment>
<dbReference type="RefSeq" id="WP_375737060.1">
    <property type="nucleotide sequence ID" value="NZ_JBCGDC010000214.1"/>
</dbReference>
<evidence type="ECO:0000313" key="7">
    <source>
        <dbReference type="EMBL" id="MFB6398226.1"/>
    </source>
</evidence>
<dbReference type="Gene3D" id="1.10.1740.10">
    <property type="match status" value="1"/>
</dbReference>
<dbReference type="InterPro" id="IPR013325">
    <property type="entry name" value="RNA_pol_sigma_r2"/>
</dbReference>
<dbReference type="NCBIfam" id="TIGR02937">
    <property type="entry name" value="sigma70-ECF"/>
    <property type="match status" value="1"/>
</dbReference>
<keyword evidence="3" id="KW-0731">Sigma factor</keyword>
<dbReference type="InterPro" id="IPR007627">
    <property type="entry name" value="RNA_pol_sigma70_r2"/>
</dbReference>
<dbReference type="Proteomes" id="UP001582793">
    <property type="component" value="Unassembled WGS sequence"/>
</dbReference>
<dbReference type="PANTHER" id="PTHR43133">
    <property type="entry name" value="RNA POLYMERASE ECF-TYPE SIGMA FACTO"/>
    <property type="match status" value="1"/>
</dbReference>
<organism evidence="7 8">
    <name type="scientific">Polymorphospora lycopeni</name>
    <dbReference type="NCBI Taxonomy" id="3140240"/>
    <lineage>
        <taxon>Bacteria</taxon>
        <taxon>Bacillati</taxon>
        <taxon>Actinomycetota</taxon>
        <taxon>Actinomycetes</taxon>
        <taxon>Micromonosporales</taxon>
        <taxon>Micromonosporaceae</taxon>
        <taxon>Polymorphospora</taxon>
    </lineage>
</organism>
<dbReference type="Gene3D" id="1.10.10.10">
    <property type="entry name" value="Winged helix-like DNA-binding domain superfamily/Winged helix DNA-binding domain"/>
    <property type="match status" value="1"/>
</dbReference>
<evidence type="ECO:0000256" key="1">
    <source>
        <dbReference type="ARBA" id="ARBA00010641"/>
    </source>
</evidence>
<dbReference type="SUPFAM" id="SSF88659">
    <property type="entry name" value="Sigma3 and sigma4 domains of RNA polymerase sigma factors"/>
    <property type="match status" value="1"/>
</dbReference>
<accession>A0ABV5D1U2</accession>